<dbReference type="RefSeq" id="WP_204912402.1">
    <property type="nucleotide sequence ID" value="NZ_BAAAYR010000001.1"/>
</dbReference>
<evidence type="ECO:0000313" key="3">
    <source>
        <dbReference type="Proteomes" id="UP001500767"/>
    </source>
</evidence>
<evidence type="ECO:0000313" key="2">
    <source>
        <dbReference type="EMBL" id="GAA3552826.1"/>
    </source>
</evidence>
<keyword evidence="3" id="KW-1185">Reference proteome</keyword>
<protein>
    <submittedName>
        <fullName evidence="2">Uncharacterized protein</fullName>
    </submittedName>
</protein>
<organism evidence="2 3">
    <name type="scientific">Microlunatus spumicola</name>
    <dbReference type="NCBI Taxonomy" id="81499"/>
    <lineage>
        <taxon>Bacteria</taxon>
        <taxon>Bacillati</taxon>
        <taxon>Actinomycetota</taxon>
        <taxon>Actinomycetes</taxon>
        <taxon>Propionibacteriales</taxon>
        <taxon>Propionibacteriaceae</taxon>
        <taxon>Microlunatus</taxon>
    </lineage>
</organism>
<name>A0ABP6WRB3_9ACTN</name>
<reference evidence="3" key="1">
    <citation type="journal article" date="2019" name="Int. J. Syst. Evol. Microbiol.">
        <title>The Global Catalogue of Microorganisms (GCM) 10K type strain sequencing project: providing services to taxonomists for standard genome sequencing and annotation.</title>
        <authorList>
            <consortium name="The Broad Institute Genomics Platform"/>
            <consortium name="The Broad Institute Genome Sequencing Center for Infectious Disease"/>
            <person name="Wu L."/>
            <person name="Ma J."/>
        </authorList>
    </citation>
    <scope>NUCLEOTIDE SEQUENCE [LARGE SCALE GENOMIC DNA]</scope>
    <source>
        <strain evidence="3">JCM 16540</strain>
    </source>
</reference>
<gene>
    <name evidence="2" type="ORF">GCM10022197_04850</name>
</gene>
<dbReference type="Proteomes" id="UP001500767">
    <property type="component" value="Unassembled WGS sequence"/>
</dbReference>
<dbReference type="EMBL" id="BAAAYR010000001">
    <property type="protein sequence ID" value="GAA3552826.1"/>
    <property type="molecule type" value="Genomic_DNA"/>
</dbReference>
<evidence type="ECO:0000256" key="1">
    <source>
        <dbReference type="SAM" id="Phobius"/>
    </source>
</evidence>
<sequence length="142" mass="15322">MEWGIYLVGAVLSAGLGFAGGQLALLNDRRKRSAVPDEIVTAAAFRLEHLDGQTWSLLNVGDGTGSLVRLMPFVDGLEQWPPQKVAGQVETATSELLPTLAPGETMSVWFSRYDAGLQVIVSWTSEDNVSMGPVRLSVPQPR</sequence>
<keyword evidence="1" id="KW-0812">Transmembrane</keyword>
<proteinExistence type="predicted"/>
<feature type="transmembrane region" description="Helical" evidence="1">
    <location>
        <begin position="6"/>
        <end position="26"/>
    </location>
</feature>
<keyword evidence="1" id="KW-0472">Membrane</keyword>
<keyword evidence="1" id="KW-1133">Transmembrane helix</keyword>
<accession>A0ABP6WRB3</accession>
<comment type="caution">
    <text evidence="2">The sequence shown here is derived from an EMBL/GenBank/DDBJ whole genome shotgun (WGS) entry which is preliminary data.</text>
</comment>